<dbReference type="PANTHER" id="PTHR42673">
    <property type="entry name" value="MALEYLACETOACETATE ISOMERASE"/>
    <property type="match status" value="1"/>
</dbReference>
<keyword evidence="5" id="KW-1185">Reference proteome</keyword>
<dbReference type="SFLD" id="SFLDS00019">
    <property type="entry name" value="Glutathione_Transferase_(cytos"/>
    <property type="match status" value="1"/>
</dbReference>
<dbReference type="InterPro" id="IPR040079">
    <property type="entry name" value="Glutathione_S-Trfase"/>
</dbReference>
<comment type="similarity">
    <text evidence="1">Belongs to the GST superfamily. Zeta family.</text>
</comment>
<dbReference type="CDD" id="cd03042">
    <property type="entry name" value="GST_N_Zeta"/>
    <property type="match status" value="1"/>
</dbReference>
<dbReference type="CDD" id="cd03191">
    <property type="entry name" value="GST_C_Zeta"/>
    <property type="match status" value="1"/>
</dbReference>
<dbReference type="InterPro" id="IPR004045">
    <property type="entry name" value="Glutathione_S-Trfase_N"/>
</dbReference>
<evidence type="ECO:0000259" key="3">
    <source>
        <dbReference type="PROSITE" id="PS50405"/>
    </source>
</evidence>
<dbReference type="SUPFAM" id="SSF47616">
    <property type="entry name" value="GST C-terminal domain-like"/>
    <property type="match status" value="1"/>
</dbReference>
<evidence type="ECO:0000313" key="4">
    <source>
        <dbReference type="EMBL" id="ATX64862.1"/>
    </source>
</evidence>
<dbReference type="OrthoDB" id="509852at2"/>
<dbReference type="NCBIfam" id="TIGR01262">
    <property type="entry name" value="maiA"/>
    <property type="match status" value="1"/>
</dbReference>
<keyword evidence="4" id="KW-0413">Isomerase</keyword>
<evidence type="ECO:0000259" key="2">
    <source>
        <dbReference type="PROSITE" id="PS50404"/>
    </source>
</evidence>
<gene>
    <name evidence="4" type="primary">maiA</name>
    <name evidence="4" type="ORF">BG454_02600</name>
</gene>
<sequence length="209" mass="23139">MIRLYEYWRSSSSYRVRIGLNLLGLAYESVQIDLAGGQQSTAENLARNPQGIVPTLEIEGLRLTQSLAILEYLDEQYAAGWLPGNARDRARVRAIAMAIAMEIQPVCNLRVAKDAVSASGGTYSLESWMRDHIGPGLAAVETMLDHPQTGRFCHGDAVSLADICLLPQVYNARRWGVDMNQFTQISRIEAEMLALDAVRMAHPDTYTLA</sequence>
<dbReference type="PROSITE" id="PS50405">
    <property type="entry name" value="GST_CTER"/>
    <property type="match status" value="1"/>
</dbReference>
<protein>
    <submittedName>
        <fullName evidence="4">Maleylacetoacetate isomerase</fullName>
    </submittedName>
</protein>
<dbReference type="GO" id="GO:0016034">
    <property type="term" value="F:maleylacetoacetate isomerase activity"/>
    <property type="evidence" value="ECO:0007669"/>
    <property type="project" value="TreeGrafter"/>
</dbReference>
<dbReference type="SUPFAM" id="SSF52833">
    <property type="entry name" value="Thioredoxin-like"/>
    <property type="match status" value="1"/>
</dbReference>
<dbReference type="GO" id="GO:0005737">
    <property type="term" value="C:cytoplasm"/>
    <property type="evidence" value="ECO:0007669"/>
    <property type="project" value="InterPro"/>
</dbReference>
<dbReference type="InterPro" id="IPR036282">
    <property type="entry name" value="Glutathione-S-Trfase_C_sf"/>
</dbReference>
<dbReference type="PROSITE" id="PS50404">
    <property type="entry name" value="GST_NTER"/>
    <property type="match status" value="1"/>
</dbReference>
<dbReference type="Gene3D" id="3.40.30.10">
    <property type="entry name" value="Glutaredoxin"/>
    <property type="match status" value="1"/>
</dbReference>
<dbReference type="PANTHER" id="PTHR42673:SF4">
    <property type="entry name" value="MALEYLACETOACETATE ISOMERASE"/>
    <property type="match status" value="1"/>
</dbReference>
<feature type="domain" description="GST N-terminal" evidence="2">
    <location>
        <begin position="1"/>
        <end position="81"/>
    </location>
</feature>
<dbReference type="InterPro" id="IPR034330">
    <property type="entry name" value="GST_Zeta_C"/>
</dbReference>
<feature type="domain" description="GST C-terminal" evidence="3">
    <location>
        <begin position="85"/>
        <end position="209"/>
    </location>
</feature>
<reference evidence="4 5" key="1">
    <citation type="submission" date="2017-11" db="EMBL/GenBank/DDBJ databases">
        <title>Revised Sequence and Annotation of the Rhodobaca barguzinensis strain alga05 Genome.</title>
        <authorList>
            <person name="Kopejtka K."/>
            <person name="Tomasch J.M."/>
            <person name="Bunk B."/>
            <person name="Koblizek M."/>
        </authorList>
    </citation>
    <scope>NUCLEOTIDE SEQUENCE [LARGE SCALE GENOMIC DNA]</scope>
    <source>
        <strain evidence="5">alga05</strain>
    </source>
</reference>
<dbReference type="GO" id="GO:0006749">
    <property type="term" value="P:glutathione metabolic process"/>
    <property type="evidence" value="ECO:0007669"/>
    <property type="project" value="TreeGrafter"/>
</dbReference>
<dbReference type="InterPro" id="IPR034333">
    <property type="entry name" value="GST_Zeta_N"/>
</dbReference>
<dbReference type="Proteomes" id="UP000228948">
    <property type="component" value="Chromosome"/>
</dbReference>
<evidence type="ECO:0000256" key="1">
    <source>
        <dbReference type="ARBA" id="ARBA00010007"/>
    </source>
</evidence>
<dbReference type="GO" id="GO:0006559">
    <property type="term" value="P:L-phenylalanine catabolic process"/>
    <property type="evidence" value="ECO:0007669"/>
    <property type="project" value="TreeGrafter"/>
</dbReference>
<dbReference type="KEGG" id="rbg:BG454_02600"/>
<dbReference type="Pfam" id="PF02798">
    <property type="entry name" value="GST_N"/>
    <property type="match status" value="1"/>
</dbReference>
<dbReference type="InterPro" id="IPR010987">
    <property type="entry name" value="Glutathione-S-Trfase_C-like"/>
</dbReference>
<dbReference type="Gene3D" id="1.20.1050.10">
    <property type="match status" value="1"/>
</dbReference>
<dbReference type="EMBL" id="CP024899">
    <property type="protein sequence ID" value="ATX64862.1"/>
    <property type="molecule type" value="Genomic_DNA"/>
</dbReference>
<organism evidence="4 5">
    <name type="scientific">Roseinatronobacter bogoriensis subsp. barguzinensis</name>
    <dbReference type="NCBI Taxonomy" id="441209"/>
    <lineage>
        <taxon>Bacteria</taxon>
        <taxon>Pseudomonadati</taxon>
        <taxon>Pseudomonadota</taxon>
        <taxon>Alphaproteobacteria</taxon>
        <taxon>Rhodobacterales</taxon>
        <taxon>Paracoccaceae</taxon>
        <taxon>Roseinatronobacter</taxon>
    </lineage>
</organism>
<dbReference type="SFLD" id="SFLDG00358">
    <property type="entry name" value="Main_(cytGST)"/>
    <property type="match status" value="1"/>
</dbReference>
<dbReference type="STRING" id="441209.GCA_001870665_00704"/>
<dbReference type="AlphaFoldDB" id="A0A2K8K5X9"/>
<dbReference type="GO" id="GO:0004364">
    <property type="term" value="F:glutathione transferase activity"/>
    <property type="evidence" value="ECO:0007669"/>
    <property type="project" value="TreeGrafter"/>
</dbReference>
<proteinExistence type="inferred from homology"/>
<dbReference type="InterPro" id="IPR036249">
    <property type="entry name" value="Thioredoxin-like_sf"/>
</dbReference>
<dbReference type="InterPro" id="IPR005955">
    <property type="entry name" value="GST_Zeta"/>
</dbReference>
<accession>A0A2K8K5X9</accession>
<name>A0A2K8K5X9_9RHOB</name>
<evidence type="ECO:0000313" key="5">
    <source>
        <dbReference type="Proteomes" id="UP000228948"/>
    </source>
</evidence>